<dbReference type="OMA" id="CIFFTIN"/>
<keyword evidence="1" id="KW-1133">Transmembrane helix</keyword>
<reference evidence="3" key="3">
    <citation type="submission" date="2020-06" db="EMBL/GenBank/DDBJ databases">
        <title>Helianthus annuus Genome sequencing and assembly Release 2.</title>
        <authorList>
            <person name="Gouzy J."/>
            <person name="Langlade N."/>
            <person name="Munos S."/>
        </authorList>
    </citation>
    <scope>NUCLEOTIDE SEQUENCE</scope>
    <source>
        <tissue evidence="3">Leaves</tissue>
    </source>
</reference>
<dbReference type="InParanoid" id="A0A251UY64"/>
<evidence type="ECO:0000313" key="4">
    <source>
        <dbReference type="EMBL" id="OTG27796.1"/>
    </source>
</evidence>
<keyword evidence="5" id="KW-1185">Reference proteome</keyword>
<dbReference type="PANTHER" id="PTHR44991">
    <property type="entry name" value="IMMUNOGLOBULIN SUPERFAMILY MEMBER 5"/>
    <property type="match status" value="1"/>
</dbReference>
<dbReference type="PANTHER" id="PTHR44991:SF1">
    <property type="entry name" value="IMMUNOGLOBULIN SUPERFAMILY MEMBER 5"/>
    <property type="match status" value="1"/>
</dbReference>
<evidence type="ECO:0000256" key="1">
    <source>
        <dbReference type="SAM" id="Phobius"/>
    </source>
</evidence>
<dbReference type="SUPFAM" id="SSF49899">
    <property type="entry name" value="Concanavalin A-like lectins/glucanases"/>
    <property type="match status" value="1"/>
</dbReference>
<dbReference type="InterPro" id="IPR013320">
    <property type="entry name" value="ConA-like_dom_sf"/>
</dbReference>
<gene>
    <name evidence="4" type="ORF">HannXRQ_Chr04g0103941</name>
    <name evidence="3" type="ORF">HanXRQr2_Chr04g0151671</name>
</gene>
<dbReference type="Gene3D" id="2.60.120.920">
    <property type="match status" value="1"/>
</dbReference>
<dbReference type="EMBL" id="MNCJ02000319">
    <property type="protein sequence ID" value="KAF5808978.1"/>
    <property type="molecule type" value="Genomic_DNA"/>
</dbReference>
<reference evidence="3 5" key="1">
    <citation type="journal article" date="2017" name="Nature">
        <title>The sunflower genome provides insights into oil metabolism, flowering and Asterid evolution.</title>
        <authorList>
            <person name="Badouin H."/>
            <person name="Gouzy J."/>
            <person name="Grassa C.J."/>
            <person name="Murat F."/>
            <person name="Staton S.E."/>
            <person name="Cottret L."/>
            <person name="Lelandais-Briere C."/>
            <person name="Owens G.L."/>
            <person name="Carrere S."/>
            <person name="Mayjonade B."/>
            <person name="Legrand L."/>
            <person name="Gill N."/>
            <person name="Kane N.C."/>
            <person name="Bowers J.E."/>
            <person name="Hubner S."/>
            <person name="Bellec A."/>
            <person name="Berard A."/>
            <person name="Berges H."/>
            <person name="Blanchet N."/>
            <person name="Boniface M.C."/>
            <person name="Brunel D."/>
            <person name="Catrice O."/>
            <person name="Chaidir N."/>
            <person name="Claudel C."/>
            <person name="Donnadieu C."/>
            <person name="Faraut T."/>
            <person name="Fievet G."/>
            <person name="Helmstetter N."/>
            <person name="King M."/>
            <person name="Knapp S.J."/>
            <person name="Lai Z."/>
            <person name="Le Paslier M.C."/>
            <person name="Lippi Y."/>
            <person name="Lorenzon L."/>
            <person name="Mandel J.R."/>
            <person name="Marage G."/>
            <person name="Marchand G."/>
            <person name="Marquand E."/>
            <person name="Bret-Mestries E."/>
            <person name="Morien E."/>
            <person name="Nambeesan S."/>
            <person name="Nguyen T."/>
            <person name="Pegot-Espagnet P."/>
            <person name="Pouilly N."/>
            <person name="Raftis F."/>
            <person name="Sallet E."/>
            <person name="Schiex T."/>
            <person name="Thomas J."/>
            <person name="Vandecasteele C."/>
            <person name="Vares D."/>
            <person name="Vear F."/>
            <person name="Vautrin S."/>
            <person name="Crespi M."/>
            <person name="Mangin B."/>
            <person name="Burke J.M."/>
            <person name="Salse J."/>
            <person name="Munos S."/>
            <person name="Vincourt P."/>
            <person name="Rieseberg L.H."/>
            <person name="Langlade N.B."/>
        </authorList>
    </citation>
    <scope>NUCLEOTIDE SEQUENCE [LARGE SCALE GENOMIC DNA]</scope>
    <source>
        <strain evidence="5">cv. SF193</strain>
        <tissue evidence="3">Leaves</tissue>
    </source>
</reference>
<proteinExistence type="predicted"/>
<dbReference type="InterPro" id="IPR043136">
    <property type="entry name" value="B30.2/SPRY_sf"/>
</dbReference>
<dbReference type="SMART" id="SM00449">
    <property type="entry name" value="SPRY"/>
    <property type="match status" value="1"/>
</dbReference>
<protein>
    <submittedName>
        <fullName evidence="4">Putative SPRY domain, Concanavalin A-like lectin/glucanase domain protein</fullName>
    </submittedName>
    <submittedName>
        <fullName evidence="3">SPRY domain, concanavalin A-like lectin/glucanase domain superfamily</fullName>
    </submittedName>
</protein>
<keyword evidence="4" id="KW-0430">Lectin</keyword>
<dbReference type="GO" id="GO:0030246">
    <property type="term" value="F:carbohydrate binding"/>
    <property type="evidence" value="ECO:0007669"/>
    <property type="project" value="UniProtKB-KW"/>
</dbReference>
<dbReference type="InterPro" id="IPR003877">
    <property type="entry name" value="SPRY_dom"/>
</dbReference>
<organism evidence="4 5">
    <name type="scientific">Helianthus annuus</name>
    <name type="common">Common sunflower</name>
    <dbReference type="NCBI Taxonomy" id="4232"/>
    <lineage>
        <taxon>Eukaryota</taxon>
        <taxon>Viridiplantae</taxon>
        <taxon>Streptophyta</taxon>
        <taxon>Embryophyta</taxon>
        <taxon>Tracheophyta</taxon>
        <taxon>Spermatophyta</taxon>
        <taxon>Magnoliopsida</taxon>
        <taxon>eudicotyledons</taxon>
        <taxon>Gunneridae</taxon>
        <taxon>Pentapetalae</taxon>
        <taxon>asterids</taxon>
        <taxon>campanulids</taxon>
        <taxon>Asterales</taxon>
        <taxon>Asteraceae</taxon>
        <taxon>Asteroideae</taxon>
        <taxon>Heliantheae alliance</taxon>
        <taxon>Heliantheae</taxon>
        <taxon>Helianthus</taxon>
    </lineage>
</organism>
<sequence>MNLQTLIPLVVIPTGIFLLLLYLTIRFYNHNKKQQQQPSSLQTGISKLHQQENIVNNKRLTNYYVLRTGVSSSKPLFNWSDNPSLVTDAVENGWSRFAFTNFVSLPSVQSSKSVFGHCGVVAGDGKDVEMMEIGWEVCQGSADFMQKIRINSGLRKVVTTTGSLMAAVSVVKSALPLPGPALGNSSPFPQEAYFEITILSTYEDEAETQTNGKRMANKGEWEKIKLNKESNNSNGVSTRGVLAKVEELKGRNGGKDIAEGKKEMVIVLSVGLAGGGSLPLKLPGSYPGSIGFNSDGSIYLEGVKLKPDKESNEWGKANTVIGCGYNPREKKVYFTIDAKHVREIHCTTEEFETPLYPILASNTDVTVLVNFGQSDFKYTQANLNRTPNPCFIGQLVSSPVLGFDDSKELFSMGRWSDRSIKRSAQYFGGVHRASDYDESSEGSLFEIVLDSNSRGRSPSTHF</sequence>
<reference evidence="4" key="2">
    <citation type="submission" date="2017-02" db="EMBL/GenBank/DDBJ databases">
        <title>Sunflower complete genome.</title>
        <authorList>
            <person name="Langlade N."/>
            <person name="Munos S."/>
        </authorList>
    </citation>
    <scope>NUCLEOTIDE SEQUENCE [LARGE SCALE GENOMIC DNA]</scope>
    <source>
        <tissue evidence="4">Leaves</tissue>
    </source>
</reference>
<feature type="transmembrane region" description="Helical" evidence="1">
    <location>
        <begin position="6"/>
        <end position="25"/>
    </location>
</feature>
<keyword evidence="1" id="KW-0472">Membrane</keyword>
<dbReference type="Proteomes" id="UP000215914">
    <property type="component" value="Chromosome 4"/>
</dbReference>
<dbReference type="AlphaFoldDB" id="A0A251UY64"/>
<evidence type="ECO:0000259" key="2">
    <source>
        <dbReference type="SMART" id="SM00449"/>
    </source>
</evidence>
<dbReference type="Gramene" id="mRNA:HanXRQr2_Chr04g0151671">
    <property type="protein sequence ID" value="mRNA:HanXRQr2_Chr04g0151671"/>
    <property type="gene ID" value="HanXRQr2_Chr04g0151671"/>
</dbReference>
<dbReference type="FunCoup" id="A0A251UY64">
    <property type="interactions" value="146"/>
</dbReference>
<name>A0A251UY64_HELAN</name>
<feature type="domain" description="SPRY" evidence="2">
    <location>
        <begin position="189"/>
        <end position="375"/>
    </location>
</feature>
<evidence type="ECO:0000313" key="3">
    <source>
        <dbReference type="EMBL" id="KAF5808978.1"/>
    </source>
</evidence>
<evidence type="ECO:0000313" key="5">
    <source>
        <dbReference type="Proteomes" id="UP000215914"/>
    </source>
</evidence>
<accession>A0A251UY64</accession>
<dbReference type="EMBL" id="CM007893">
    <property type="protein sequence ID" value="OTG27796.1"/>
    <property type="molecule type" value="Genomic_DNA"/>
</dbReference>
<keyword evidence="1" id="KW-0812">Transmembrane</keyword>
<dbReference type="Pfam" id="PF00622">
    <property type="entry name" value="SPRY"/>
    <property type="match status" value="1"/>
</dbReference>